<feature type="domain" description="Condensation" evidence="6">
    <location>
        <begin position="552"/>
        <end position="735"/>
    </location>
</feature>
<keyword evidence="1" id="KW-0596">Phosphopantetheine</keyword>
<dbReference type="GO" id="GO:0003824">
    <property type="term" value="F:catalytic activity"/>
    <property type="evidence" value="ECO:0007669"/>
    <property type="project" value="InterPro"/>
</dbReference>
<dbReference type="Proteomes" id="UP001152797">
    <property type="component" value="Unassembled WGS sequence"/>
</dbReference>
<evidence type="ECO:0000259" key="4">
    <source>
        <dbReference type="Pfam" id="PF00501"/>
    </source>
</evidence>
<dbReference type="GO" id="GO:0031177">
    <property type="term" value="F:phosphopantetheine binding"/>
    <property type="evidence" value="ECO:0007669"/>
    <property type="project" value="TreeGrafter"/>
</dbReference>
<dbReference type="Gene3D" id="3.30.300.30">
    <property type="match status" value="1"/>
</dbReference>
<dbReference type="Pfam" id="PF00501">
    <property type="entry name" value="AMP-binding"/>
    <property type="match status" value="1"/>
</dbReference>
<sequence>MGQMVFLGGLLLLPALLGILFAEAAYVPLPFDLPLERLHFMLEDANVKVILSNLPIDVDGASEQVDAIGGCAMTLAVNIDDTQHSRFESGLRTDEMYVLFTSGTTGRPKGVSVSHRAVLSHVLCCCQKFDLRASDCVLQSIALPFDFAVSQLYPYLTVGGSVAIPTETVCKDPMALATMAQQAQVSNIDMVPTFFSLFLENSISLPALRRINLGGEAVASRLVERSRDLYPSARVFVTYGPTEAAVDTTTFEASRSSRSMSRLVSIGHPDAFRILDLCPSDADVDPMIGDPMIGNPMAVPMLGTVGELRISGCGLAHGYLGSANLQAFAAAPRAAGKRYATGDAVRWTTDGLEFLGRLVKVRGQRVELEEVETALKSCPGIAEAAVLLADDRDEAVLVAFLSHKDSTELSKLELPAHLRPRHFFPLGLSEWPRSPTGKLDRQKLAREAQQMLAEKDVGVSAEICDFSDNARYFLELLGRLLRKDLDQLNLSETFTKMGGDSVLAIRLSAKLRDQGIQLSSASLLGKLPIEALAKELLQQEIQQERLESTPLEGEVPLAPMQRRFWDLKLLHPHHYNQSVMLVPNFPGDVILDSHILKKCLVSLAEHHDMLRASFSGEMQQLRPRQHAMEAVQVAAAEASLEQLDGFCQQLQGQVDLERGPLFLGALLRLERHGWAQRPGEERLLLVIHHLVVDLVSWQVLLEDLEKLLLYQLGLAGSSKLTAVTSSFKEYAKSREAPEAFEKNLGWAALASILGQDFIGFDTWATAKREVGSIPSDVTQSLISSPVVSPVEMLLVALAQAAGKLTATQLWVDLEAHGRDTNFAHTVGWFTELKALQMETSWPLDLALREAKNRCRTDVCHGASRSEPTICINYHGQAGPAVSEAQYLSLAPEWETLARHDLHPQNQREYLLEIEAMLVLGEDGSWSLRVEWIYDGRLGECMVRWLQEFLHQAALVAAHVKSTPARCLQAPCDLGSSCSVSTFDAWTARWFDGMLEDMEEIYPCTPLQEGMMAETLLDPTANVEQLPLLLPGDGARWRDAWTAVARRHGALRARLAPAPSRGRRFWQVPMGVESWEPVIRNCYHMLHI</sequence>
<evidence type="ECO:0000259" key="5">
    <source>
        <dbReference type="Pfam" id="PF00550"/>
    </source>
</evidence>
<evidence type="ECO:0000259" key="6">
    <source>
        <dbReference type="Pfam" id="PF00668"/>
    </source>
</evidence>
<name>A0A9P1GPQ6_9DINO</name>
<dbReference type="InterPro" id="IPR023213">
    <property type="entry name" value="CAT-like_dom_sf"/>
</dbReference>
<dbReference type="PROSITE" id="PS00455">
    <property type="entry name" value="AMP_BINDING"/>
    <property type="match status" value="1"/>
</dbReference>
<dbReference type="PROSITE" id="PS00012">
    <property type="entry name" value="PHOSPHOPANTETHEINE"/>
    <property type="match status" value="1"/>
</dbReference>
<feature type="chain" id="PRO_5043273218" description="Carrier domain-containing protein" evidence="3">
    <location>
        <begin position="25"/>
        <end position="1087"/>
    </location>
</feature>
<dbReference type="GO" id="GO:0043041">
    <property type="term" value="P:amino acid activation for nonribosomal peptide biosynthetic process"/>
    <property type="evidence" value="ECO:0007669"/>
    <property type="project" value="TreeGrafter"/>
</dbReference>
<dbReference type="SUPFAM" id="SSF52777">
    <property type="entry name" value="CoA-dependent acyltransferases"/>
    <property type="match status" value="3"/>
</dbReference>
<dbReference type="InterPro" id="IPR042099">
    <property type="entry name" value="ANL_N_sf"/>
</dbReference>
<keyword evidence="3" id="KW-0732">Signal</keyword>
<dbReference type="EMBL" id="CAMXCT030006718">
    <property type="protein sequence ID" value="CAL4806168.1"/>
    <property type="molecule type" value="Genomic_DNA"/>
</dbReference>
<feature type="domain" description="Carrier" evidence="5">
    <location>
        <begin position="472"/>
        <end position="533"/>
    </location>
</feature>
<dbReference type="EMBL" id="CAMXCT020006718">
    <property type="protein sequence ID" value="CAL1172231.1"/>
    <property type="molecule type" value="Genomic_DNA"/>
</dbReference>
<dbReference type="Gene3D" id="1.10.1200.10">
    <property type="entry name" value="ACP-like"/>
    <property type="match status" value="1"/>
</dbReference>
<dbReference type="InterPro" id="IPR009081">
    <property type="entry name" value="PP-bd_ACP"/>
</dbReference>
<dbReference type="InterPro" id="IPR036736">
    <property type="entry name" value="ACP-like_sf"/>
</dbReference>
<proteinExistence type="predicted"/>
<accession>A0A9P1GPQ6</accession>
<dbReference type="InterPro" id="IPR006162">
    <property type="entry name" value="Ppantetheine_attach_site"/>
</dbReference>
<keyword evidence="2" id="KW-0597">Phosphoprotein</keyword>
<evidence type="ECO:0000256" key="2">
    <source>
        <dbReference type="ARBA" id="ARBA00022553"/>
    </source>
</evidence>
<dbReference type="AlphaFoldDB" id="A0A9P1GPQ6"/>
<organism evidence="7">
    <name type="scientific">Cladocopium goreaui</name>
    <dbReference type="NCBI Taxonomy" id="2562237"/>
    <lineage>
        <taxon>Eukaryota</taxon>
        <taxon>Sar</taxon>
        <taxon>Alveolata</taxon>
        <taxon>Dinophyceae</taxon>
        <taxon>Suessiales</taxon>
        <taxon>Symbiodiniaceae</taxon>
        <taxon>Cladocopium</taxon>
    </lineage>
</organism>
<dbReference type="Gene3D" id="3.30.559.10">
    <property type="entry name" value="Chloramphenicol acetyltransferase-like domain"/>
    <property type="match status" value="2"/>
</dbReference>
<evidence type="ECO:0000256" key="1">
    <source>
        <dbReference type="ARBA" id="ARBA00022450"/>
    </source>
</evidence>
<dbReference type="OrthoDB" id="416786at2759"/>
<dbReference type="InterPro" id="IPR001242">
    <property type="entry name" value="Condensation_dom"/>
</dbReference>
<dbReference type="GO" id="GO:0005737">
    <property type="term" value="C:cytoplasm"/>
    <property type="evidence" value="ECO:0007669"/>
    <property type="project" value="TreeGrafter"/>
</dbReference>
<dbReference type="EMBL" id="CAMXCT010006718">
    <property type="protein sequence ID" value="CAI4018856.1"/>
    <property type="molecule type" value="Genomic_DNA"/>
</dbReference>
<dbReference type="InterPro" id="IPR045851">
    <property type="entry name" value="AMP-bd_C_sf"/>
</dbReference>
<dbReference type="Gene3D" id="3.40.50.12780">
    <property type="entry name" value="N-terminal domain of ligase-like"/>
    <property type="match status" value="1"/>
</dbReference>
<feature type="signal peptide" evidence="3">
    <location>
        <begin position="1"/>
        <end position="24"/>
    </location>
</feature>
<comment type="caution">
    <text evidence="7">The sequence shown here is derived from an EMBL/GenBank/DDBJ whole genome shotgun (WGS) entry which is preliminary data.</text>
</comment>
<reference evidence="8" key="2">
    <citation type="submission" date="2024-04" db="EMBL/GenBank/DDBJ databases">
        <authorList>
            <person name="Chen Y."/>
            <person name="Shah S."/>
            <person name="Dougan E. K."/>
            <person name="Thang M."/>
            <person name="Chan C."/>
        </authorList>
    </citation>
    <scope>NUCLEOTIDE SEQUENCE [LARGE SCALE GENOMIC DNA]</scope>
</reference>
<dbReference type="SUPFAM" id="SSF56801">
    <property type="entry name" value="Acetyl-CoA synthetase-like"/>
    <property type="match status" value="1"/>
</dbReference>
<dbReference type="Pfam" id="PF00550">
    <property type="entry name" value="PP-binding"/>
    <property type="match status" value="1"/>
</dbReference>
<evidence type="ECO:0000313" key="9">
    <source>
        <dbReference type="Proteomes" id="UP001152797"/>
    </source>
</evidence>
<dbReference type="Pfam" id="PF00668">
    <property type="entry name" value="Condensation"/>
    <property type="match status" value="1"/>
</dbReference>
<dbReference type="SUPFAM" id="SSF47336">
    <property type="entry name" value="ACP-like"/>
    <property type="match status" value="1"/>
</dbReference>
<evidence type="ECO:0000313" key="8">
    <source>
        <dbReference type="EMBL" id="CAL1172231.1"/>
    </source>
</evidence>
<protein>
    <recommendedName>
        <fullName evidence="10">Carrier domain-containing protein</fullName>
    </recommendedName>
</protein>
<keyword evidence="9" id="KW-1185">Reference proteome</keyword>
<dbReference type="InterPro" id="IPR020845">
    <property type="entry name" value="AMP-binding_CS"/>
</dbReference>
<dbReference type="GO" id="GO:0044550">
    <property type="term" value="P:secondary metabolite biosynthetic process"/>
    <property type="evidence" value="ECO:0007669"/>
    <property type="project" value="TreeGrafter"/>
</dbReference>
<dbReference type="PANTHER" id="PTHR45527:SF1">
    <property type="entry name" value="FATTY ACID SYNTHASE"/>
    <property type="match status" value="1"/>
</dbReference>
<feature type="domain" description="AMP-dependent synthetase/ligase" evidence="4">
    <location>
        <begin position="14"/>
        <end position="320"/>
    </location>
</feature>
<evidence type="ECO:0000313" key="7">
    <source>
        <dbReference type="EMBL" id="CAI4018856.1"/>
    </source>
</evidence>
<evidence type="ECO:0008006" key="10">
    <source>
        <dbReference type="Google" id="ProtNLM"/>
    </source>
</evidence>
<dbReference type="InterPro" id="IPR000873">
    <property type="entry name" value="AMP-dep_synth/lig_dom"/>
</dbReference>
<dbReference type="PANTHER" id="PTHR45527">
    <property type="entry name" value="NONRIBOSOMAL PEPTIDE SYNTHETASE"/>
    <property type="match status" value="1"/>
</dbReference>
<reference evidence="7" key="1">
    <citation type="submission" date="2022-10" db="EMBL/GenBank/DDBJ databases">
        <authorList>
            <person name="Chen Y."/>
            <person name="Dougan E. K."/>
            <person name="Chan C."/>
            <person name="Rhodes N."/>
            <person name="Thang M."/>
        </authorList>
    </citation>
    <scope>NUCLEOTIDE SEQUENCE</scope>
</reference>
<gene>
    <name evidence="7" type="ORF">C1SCF055_LOCUS43391</name>
</gene>
<evidence type="ECO:0000256" key="3">
    <source>
        <dbReference type="SAM" id="SignalP"/>
    </source>
</evidence>